<sequence length="292" mass="32513">MTSNGSSTTEQTINNLAVGDIWPFHYRGFGLSTNPSGEIWWQAYNGTDRLYLDPVPSDLIDDLLEIKRTAGAIRVTEAGRVITQVDTTPNQSQSTYETQYVGSVDLDGKLVPENKPGRAVEVSPNGVSPGDLWPGVYDGAKYSFSGERFWWENSDTKLRHSFADSLPQPIVDELNRLRRQGGSFQITPAGDVLTQIPTAKSPPDVRSQFRDLPREVKRILQLRRDRGKVDMLPVYVGHLEPSERPILVNEPTRLTDPLTEQEEAGLEAWAAAMGSYDESELDEDDHRAGGSR</sequence>
<evidence type="ECO:0000256" key="1">
    <source>
        <dbReference type="SAM" id="MobiDB-lite"/>
    </source>
</evidence>
<comment type="caution">
    <text evidence="2">The sequence shown here is derived from an EMBL/GenBank/DDBJ whole genome shotgun (WGS) entry which is preliminary data.</text>
</comment>
<name>A0A830E3A6_9EURY</name>
<organism evidence="2 3">
    <name type="scientific">Haloferax sulfurifontis</name>
    <dbReference type="NCBI Taxonomy" id="255616"/>
    <lineage>
        <taxon>Archaea</taxon>
        <taxon>Methanobacteriati</taxon>
        <taxon>Methanobacteriota</taxon>
        <taxon>Stenosarchaea group</taxon>
        <taxon>Halobacteria</taxon>
        <taxon>Halobacteriales</taxon>
        <taxon>Haloferacaceae</taxon>
        <taxon>Haloferax</taxon>
    </lineage>
</organism>
<feature type="region of interest" description="Disordered" evidence="1">
    <location>
        <begin position="272"/>
        <end position="292"/>
    </location>
</feature>
<proteinExistence type="predicted"/>
<reference evidence="2" key="1">
    <citation type="journal article" date="2014" name="Int. J. Syst. Evol. Microbiol.">
        <title>Complete genome sequence of Corynebacterium casei LMG S-19264T (=DSM 44701T), isolated from a smear-ripened cheese.</title>
        <authorList>
            <consortium name="US DOE Joint Genome Institute (JGI-PGF)"/>
            <person name="Walter F."/>
            <person name="Albersmeier A."/>
            <person name="Kalinowski J."/>
            <person name="Ruckert C."/>
        </authorList>
    </citation>
    <scope>NUCLEOTIDE SEQUENCE</scope>
    <source>
        <strain evidence="2">CCM 7217</strain>
    </source>
</reference>
<dbReference type="AlphaFoldDB" id="A0A830E3A6"/>
<evidence type="ECO:0000313" key="3">
    <source>
        <dbReference type="Proteomes" id="UP000646833"/>
    </source>
</evidence>
<evidence type="ECO:0000313" key="2">
    <source>
        <dbReference type="EMBL" id="GGC73123.1"/>
    </source>
</evidence>
<dbReference type="Proteomes" id="UP000646833">
    <property type="component" value="Unassembled WGS sequence"/>
</dbReference>
<reference evidence="2" key="2">
    <citation type="submission" date="2020-09" db="EMBL/GenBank/DDBJ databases">
        <authorList>
            <person name="Sun Q."/>
            <person name="Sedlacek I."/>
        </authorList>
    </citation>
    <scope>NUCLEOTIDE SEQUENCE</scope>
    <source>
        <strain evidence="2">CCM 7217</strain>
    </source>
</reference>
<accession>A0A830E3A6</accession>
<protein>
    <submittedName>
        <fullName evidence="2">Uncharacterized protein</fullName>
    </submittedName>
</protein>
<dbReference type="RefSeq" id="WP_229722768.1">
    <property type="nucleotide sequence ID" value="NZ_BMCI01000013.1"/>
</dbReference>
<gene>
    <name evidence="2" type="ORF">GCM10007209_38800</name>
</gene>
<dbReference type="EMBL" id="BMCI01000013">
    <property type="protein sequence ID" value="GGC73123.1"/>
    <property type="molecule type" value="Genomic_DNA"/>
</dbReference>